<dbReference type="InterPro" id="IPR006043">
    <property type="entry name" value="NCS2"/>
</dbReference>
<evidence type="ECO:0000256" key="4">
    <source>
        <dbReference type="ARBA" id="ARBA00022989"/>
    </source>
</evidence>
<comment type="caution">
    <text evidence="8">The sequence shown here is derived from an EMBL/GenBank/DDBJ whole genome shotgun (WGS) entry which is preliminary data.</text>
</comment>
<feature type="transmembrane region" description="Helical" evidence="7">
    <location>
        <begin position="419"/>
        <end position="441"/>
    </location>
</feature>
<evidence type="ECO:0000256" key="1">
    <source>
        <dbReference type="ARBA" id="ARBA00004141"/>
    </source>
</evidence>
<dbReference type="Proteomes" id="UP001249851">
    <property type="component" value="Unassembled WGS sequence"/>
</dbReference>
<organism evidence="8 9">
    <name type="scientific">Acropora cervicornis</name>
    <name type="common">Staghorn coral</name>
    <dbReference type="NCBI Taxonomy" id="6130"/>
    <lineage>
        <taxon>Eukaryota</taxon>
        <taxon>Metazoa</taxon>
        <taxon>Cnidaria</taxon>
        <taxon>Anthozoa</taxon>
        <taxon>Hexacorallia</taxon>
        <taxon>Scleractinia</taxon>
        <taxon>Astrocoeniina</taxon>
        <taxon>Acroporidae</taxon>
        <taxon>Acropora</taxon>
    </lineage>
</organism>
<evidence type="ECO:0000256" key="2">
    <source>
        <dbReference type="ARBA" id="ARBA00008821"/>
    </source>
</evidence>
<gene>
    <name evidence="8" type="ORF">P5673_016971</name>
</gene>
<feature type="transmembrane region" description="Helical" evidence="7">
    <location>
        <begin position="179"/>
        <end position="200"/>
    </location>
</feature>
<evidence type="ECO:0000256" key="3">
    <source>
        <dbReference type="ARBA" id="ARBA00022692"/>
    </source>
</evidence>
<evidence type="ECO:0000313" key="9">
    <source>
        <dbReference type="Proteomes" id="UP001249851"/>
    </source>
</evidence>
<keyword evidence="3 7" id="KW-0812">Transmembrane</keyword>
<dbReference type="AlphaFoldDB" id="A0AAD9QFZ8"/>
<accession>A0AAD9QFZ8</accession>
<reference evidence="8" key="2">
    <citation type="journal article" date="2023" name="Science">
        <title>Genomic signatures of disease resistance in endangered staghorn corals.</title>
        <authorList>
            <person name="Vollmer S.V."/>
            <person name="Selwyn J.D."/>
            <person name="Despard B.A."/>
            <person name="Roesel C.L."/>
        </authorList>
    </citation>
    <scope>NUCLEOTIDE SEQUENCE</scope>
    <source>
        <strain evidence="8">K2</strain>
    </source>
</reference>
<feature type="transmembrane region" description="Helical" evidence="7">
    <location>
        <begin position="511"/>
        <end position="531"/>
    </location>
</feature>
<name>A0AAD9QFZ8_ACRCE</name>
<dbReference type="GO" id="GO:0016020">
    <property type="term" value="C:membrane"/>
    <property type="evidence" value="ECO:0007669"/>
    <property type="project" value="UniProtKB-SubCell"/>
</dbReference>
<proteinExistence type="inferred from homology"/>
<feature type="transmembrane region" description="Helical" evidence="7">
    <location>
        <begin position="58"/>
        <end position="84"/>
    </location>
</feature>
<dbReference type="PANTHER" id="PTHR11119">
    <property type="entry name" value="XANTHINE-URACIL / VITAMIN C PERMEASE FAMILY MEMBER"/>
    <property type="match status" value="1"/>
</dbReference>
<feature type="transmembrane region" description="Helical" evidence="7">
    <location>
        <begin position="231"/>
        <end position="249"/>
    </location>
</feature>
<feature type="transmembrane region" description="Helical" evidence="7">
    <location>
        <begin position="447"/>
        <end position="465"/>
    </location>
</feature>
<dbReference type="GO" id="GO:0022857">
    <property type="term" value="F:transmembrane transporter activity"/>
    <property type="evidence" value="ECO:0007669"/>
    <property type="project" value="InterPro"/>
</dbReference>
<keyword evidence="4 7" id="KW-1133">Transmembrane helix</keyword>
<evidence type="ECO:0000313" key="8">
    <source>
        <dbReference type="EMBL" id="KAK2560594.1"/>
    </source>
</evidence>
<keyword evidence="9" id="KW-1185">Reference proteome</keyword>
<feature type="transmembrane region" description="Helical" evidence="7">
    <location>
        <begin position="336"/>
        <end position="356"/>
    </location>
</feature>
<evidence type="ECO:0000256" key="7">
    <source>
        <dbReference type="SAM" id="Phobius"/>
    </source>
</evidence>
<sequence length="614" mass="67444">MECSDVYTVEKRKVEEDTEECKLDLEPMTVTTRNEKALTKKKKPRAFGLSYLVNEHPPWYLCIWLAFQHFLTMLGSTLAIPFILQIPMCFQGNKLVISEILSTIFFVSGIATLLQTTFGVRLPIVQGGGSLAFVGPTFSILSLPQWRCPDLSDNGNSTASSSIDQTEVWQIRMREIQGAIMMTGLIQIVIGFAGVVGFFLRFIGPLTIAPTITLMGISLFSEAAESAGKHWGISMMTIALLVIFSQYLSRFDVPLPAYSRDRGRHFIRYPLFRSFPIIMAIISSWVICAIITAAGGFPSDPDNPNYLARTDRELNVLKEAKWFRFPYPGQWGTPTISYAGVLGMLTGLLASLIESVGDYHACARLSGAPPPPKHAMNRGIAAEGIGVFVAGAFGCGIDTTAYGENIGAIGITKVGSLRVIQVGGFLFMIFGMLGKFGALFVTIPDPIIGGVFMVMFGMITAVGISNLQYADMNSSRNLFIVGFSLVFGLAVPHYMSDHMDAIQTGVTEIDQIVTVLLSTSMAVGCIVPLILDNTIPGTIQERGLAGWGENPASDEPVEEKYEVAPMEVYNLPFGLHHLSKFRFAKYMPFLPYPYDNGRDREEKQPELYTQTTPL</sequence>
<protein>
    <submittedName>
        <fullName evidence="8">Solute carrier family 23 member 2</fullName>
    </submittedName>
</protein>
<feature type="transmembrane region" description="Helical" evidence="7">
    <location>
        <begin position="270"/>
        <end position="297"/>
    </location>
</feature>
<evidence type="ECO:0000256" key="5">
    <source>
        <dbReference type="ARBA" id="ARBA00023136"/>
    </source>
</evidence>
<dbReference type="Pfam" id="PF00860">
    <property type="entry name" value="Xan_ur_permease"/>
    <property type="match status" value="1"/>
</dbReference>
<keyword evidence="5 7" id="KW-0472">Membrane</keyword>
<reference evidence="8" key="1">
    <citation type="journal article" date="2023" name="G3 (Bethesda)">
        <title>Whole genome assembly and annotation of the endangered Caribbean coral Acropora cervicornis.</title>
        <authorList>
            <person name="Selwyn J.D."/>
            <person name="Vollmer S.V."/>
        </authorList>
    </citation>
    <scope>NUCLEOTIDE SEQUENCE</scope>
    <source>
        <strain evidence="8">K2</strain>
    </source>
</reference>
<comment type="subcellular location">
    <subcellularLocation>
        <location evidence="1">Membrane</location>
        <topology evidence="1">Multi-pass membrane protein</topology>
    </subcellularLocation>
</comment>
<evidence type="ECO:0000256" key="6">
    <source>
        <dbReference type="SAM" id="MobiDB-lite"/>
    </source>
</evidence>
<dbReference type="EMBL" id="JARQWQ010000036">
    <property type="protein sequence ID" value="KAK2560594.1"/>
    <property type="molecule type" value="Genomic_DNA"/>
</dbReference>
<feature type="compositionally biased region" description="Basic and acidic residues" evidence="6">
    <location>
        <begin position="596"/>
        <end position="605"/>
    </location>
</feature>
<feature type="region of interest" description="Disordered" evidence="6">
    <location>
        <begin position="595"/>
        <end position="614"/>
    </location>
</feature>
<feature type="transmembrane region" description="Helical" evidence="7">
    <location>
        <begin position="477"/>
        <end position="495"/>
    </location>
</feature>
<feature type="transmembrane region" description="Helical" evidence="7">
    <location>
        <begin position="96"/>
        <end position="118"/>
    </location>
</feature>
<comment type="similarity">
    <text evidence="2">Belongs to the nucleobase:cation symporter-2 (NCS2) (TC 2.A.40) family.</text>
</comment>